<dbReference type="SUPFAM" id="SSF50156">
    <property type="entry name" value="PDZ domain-like"/>
    <property type="match status" value="1"/>
</dbReference>
<evidence type="ECO:0000259" key="3">
    <source>
        <dbReference type="Pfam" id="PF17820"/>
    </source>
</evidence>
<dbReference type="Pfam" id="PF05299">
    <property type="entry name" value="Peptidase_M61"/>
    <property type="match status" value="1"/>
</dbReference>
<dbReference type="Pfam" id="PF17899">
    <property type="entry name" value="Peptidase_M61_N"/>
    <property type="match status" value="1"/>
</dbReference>
<dbReference type="EMBL" id="LN606600">
    <property type="protein sequence ID" value="CEF40960.1"/>
    <property type="molecule type" value="Genomic_DNA"/>
</dbReference>
<sequence>MSLRTHFLSSAMRVCAGMLIMAAVAPHGLSKAYAADASAQSQPEPLPLPPSVPTPQDVPYGGTISLKVNATDLPRHILSMQETIPLPANVVEKGGNFTLLYPMWLPGNHSPTGTIDQLGGLKIQAGGKQIPWVRDTVSVSAFHVQVPKGTHQLEVSYQLLTPVSPKEGRVVMTDVMVNVQWSAVSLYPAGYFTRQIQFKPQVVFPAGWSYGTALRADGAQSGNTITFKPVSFNVLEDSPIFSGKYFRKFDLTQDDKVPVTLNVMADRPEDLAATDEQIKAHRELVHQANLLFGSHHYDHYDFLLALTDKLGGIGLEHHQSSENSGPRGYFTHWDKTFAARDLLAHEFTHSWNGKYRRPADLWAANFNTPQRGSGLWVYEGQTQYWGYVLAARAGLMTAPQVEDALAEVAAVYDGRQGRTWRPLIDTTNDPIISQRAPQSWRSWSRSEDYYSEGQLIWLDVDTLIRKLSDNKKSLNDFASTFFGTHNGSFVTSTYQFDDVVQALNAVQPYDWATFLHQRVYDIRDHAPLDGFMRTGTRLVFTEKPSDYITSYSTLRHVTDFLFSLGFSVGKKGVLAEVLWGSPAWQAGVTRDQELVAVNGQAYDADDLKDVITAAKSKDGAPISLLLRDGDSFHTVSITYHGGLRYPHLDGKMDGLAAILAPVGGQPSAADHKE</sequence>
<evidence type="ECO:0000259" key="4">
    <source>
        <dbReference type="Pfam" id="PF17899"/>
    </source>
</evidence>
<evidence type="ECO:0000256" key="1">
    <source>
        <dbReference type="SAM" id="SignalP"/>
    </source>
</evidence>
<protein>
    <submittedName>
        <fullName evidence="5">Putative LysR transcriptional regulator</fullName>
    </submittedName>
</protein>
<dbReference type="KEGG" id="asz:ASN_1614"/>
<dbReference type="InterPro" id="IPR007963">
    <property type="entry name" value="Peptidase_M61_catalytic"/>
</dbReference>
<name>A0A0U5EVQ4_9PROT</name>
<proteinExistence type="predicted"/>
<feature type="signal peptide" evidence="1">
    <location>
        <begin position="1"/>
        <end position="34"/>
    </location>
</feature>
<accession>A0A0U5EVQ4</accession>
<keyword evidence="6" id="KW-1185">Reference proteome</keyword>
<feature type="chain" id="PRO_5006856396" evidence="1">
    <location>
        <begin position="35"/>
        <end position="673"/>
    </location>
</feature>
<dbReference type="InterPro" id="IPR027268">
    <property type="entry name" value="Peptidase_M4/M1_CTD_sf"/>
</dbReference>
<dbReference type="InterPro" id="IPR041489">
    <property type="entry name" value="PDZ_6"/>
</dbReference>
<dbReference type="GeneID" id="34782674"/>
<evidence type="ECO:0000259" key="2">
    <source>
        <dbReference type="Pfam" id="PF05299"/>
    </source>
</evidence>
<dbReference type="Pfam" id="PF17820">
    <property type="entry name" value="PDZ_6"/>
    <property type="match status" value="1"/>
</dbReference>
<dbReference type="RefSeq" id="WP_407922295.1">
    <property type="nucleotide sequence ID" value="NZ_LN606600.1"/>
</dbReference>
<feature type="domain" description="Peptidase M61 catalytic" evidence="2">
    <location>
        <begin position="340"/>
        <end position="456"/>
    </location>
</feature>
<dbReference type="Gene3D" id="1.10.390.10">
    <property type="entry name" value="Neutral Protease Domain 2"/>
    <property type="match status" value="1"/>
</dbReference>
<dbReference type="SUPFAM" id="SSF55486">
    <property type="entry name" value="Metalloproteases ('zincins'), catalytic domain"/>
    <property type="match status" value="1"/>
</dbReference>
<dbReference type="PIRSF" id="PIRSF016493">
    <property type="entry name" value="Glycyl_aminpptds"/>
    <property type="match status" value="1"/>
</dbReference>
<dbReference type="Proteomes" id="UP000056109">
    <property type="component" value="Chromosome I"/>
</dbReference>
<organism evidence="5 6">
    <name type="scientific">Acetobacter senegalensis</name>
    <dbReference type="NCBI Taxonomy" id="446692"/>
    <lineage>
        <taxon>Bacteria</taxon>
        <taxon>Pseudomonadati</taxon>
        <taxon>Pseudomonadota</taxon>
        <taxon>Alphaproteobacteria</taxon>
        <taxon>Acetobacterales</taxon>
        <taxon>Acetobacteraceae</taxon>
        <taxon>Acetobacter</taxon>
    </lineage>
</organism>
<feature type="domain" description="Peptidase M61 N-terminal" evidence="4">
    <location>
        <begin position="66"/>
        <end position="244"/>
    </location>
</feature>
<dbReference type="InterPro" id="IPR040756">
    <property type="entry name" value="Peptidase_M61_N"/>
</dbReference>
<dbReference type="InterPro" id="IPR036034">
    <property type="entry name" value="PDZ_sf"/>
</dbReference>
<dbReference type="AlphaFoldDB" id="A0A0U5EVQ4"/>
<gene>
    <name evidence="5" type="primary">yneJ</name>
    <name evidence="5" type="ORF">ASN_1614</name>
</gene>
<dbReference type="InterPro" id="IPR024191">
    <property type="entry name" value="Peptidase_M61"/>
</dbReference>
<reference evidence="6" key="1">
    <citation type="submission" date="2014-09" db="EMBL/GenBank/DDBJ databases">
        <authorList>
            <person name="Illeghems K.G."/>
        </authorList>
    </citation>
    <scope>NUCLEOTIDE SEQUENCE [LARGE SCALE GENOMIC DNA]</scope>
    <source>
        <strain evidence="6">108B</strain>
    </source>
</reference>
<dbReference type="Gene3D" id="2.60.40.3650">
    <property type="match status" value="1"/>
</dbReference>
<dbReference type="PATRIC" id="fig|446692.3.peg.1644"/>
<dbReference type="Gene3D" id="2.30.42.10">
    <property type="match status" value="1"/>
</dbReference>
<evidence type="ECO:0000313" key="5">
    <source>
        <dbReference type="EMBL" id="CEF40960.1"/>
    </source>
</evidence>
<feature type="domain" description="PDZ" evidence="3">
    <location>
        <begin position="579"/>
        <end position="627"/>
    </location>
</feature>
<keyword evidence="1" id="KW-0732">Signal</keyword>
<evidence type="ECO:0000313" key="6">
    <source>
        <dbReference type="Proteomes" id="UP000056109"/>
    </source>
</evidence>